<proteinExistence type="predicted"/>
<evidence type="ECO:0000313" key="2">
    <source>
        <dbReference type="Proteomes" id="UP000237105"/>
    </source>
</evidence>
<dbReference type="Proteomes" id="UP000237105">
    <property type="component" value="Unassembled WGS sequence"/>
</dbReference>
<keyword evidence="2" id="KW-1185">Reference proteome</keyword>
<sequence length="88" mass="10405">MRPGQVGIINTCWILKDESASNFCHARELLRTGLWHAVFSKVSSFFYIKMFHSLRHDDPRFRAGAIYYSLHEHFCHRMTRPGMLYEGK</sequence>
<evidence type="ECO:0000313" key="1">
    <source>
        <dbReference type="EMBL" id="PON37981.1"/>
    </source>
</evidence>
<protein>
    <submittedName>
        <fullName evidence="1">Uncharacterized protein</fullName>
    </submittedName>
</protein>
<comment type="caution">
    <text evidence="1">The sequence shown here is derived from an EMBL/GenBank/DDBJ whole genome shotgun (WGS) entry which is preliminary data.</text>
</comment>
<reference evidence="2" key="1">
    <citation type="submission" date="2016-06" db="EMBL/GenBank/DDBJ databases">
        <title>Parallel loss of symbiosis genes in relatives of nitrogen-fixing non-legume Parasponia.</title>
        <authorList>
            <person name="Van Velzen R."/>
            <person name="Holmer R."/>
            <person name="Bu F."/>
            <person name="Rutten L."/>
            <person name="Van Zeijl A."/>
            <person name="Liu W."/>
            <person name="Santuari L."/>
            <person name="Cao Q."/>
            <person name="Sharma T."/>
            <person name="Shen D."/>
            <person name="Roswanjaya Y."/>
            <person name="Wardhani T."/>
            <person name="Kalhor M.S."/>
            <person name="Jansen J."/>
            <person name="Van den Hoogen J."/>
            <person name="Gungor B."/>
            <person name="Hartog M."/>
            <person name="Hontelez J."/>
            <person name="Verver J."/>
            <person name="Yang W.-C."/>
            <person name="Schijlen E."/>
            <person name="Repin R."/>
            <person name="Schilthuizen M."/>
            <person name="Schranz E."/>
            <person name="Heidstra R."/>
            <person name="Miyata K."/>
            <person name="Fedorova E."/>
            <person name="Kohlen W."/>
            <person name="Bisseling T."/>
            <person name="Smit S."/>
            <person name="Geurts R."/>
        </authorList>
    </citation>
    <scope>NUCLEOTIDE SEQUENCE [LARGE SCALE GENOMIC DNA]</scope>
    <source>
        <strain evidence="2">cv. WU1-14</strain>
    </source>
</reference>
<dbReference type="AlphaFoldDB" id="A0A2P5ANE9"/>
<gene>
    <name evidence="1" type="ORF">PanWU01x14_315970</name>
</gene>
<organism evidence="1 2">
    <name type="scientific">Parasponia andersonii</name>
    <name type="common">Sponia andersonii</name>
    <dbReference type="NCBI Taxonomy" id="3476"/>
    <lineage>
        <taxon>Eukaryota</taxon>
        <taxon>Viridiplantae</taxon>
        <taxon>Streptophyta</taxon>
        <taxon>Embryophyta</taxon>
        <taxon>Tracheophyta</taxon>
        <taxon>Spermatophyta</taxon>
        <taxon>Magnoliopsida</taxon>
        <taxon>eudicotyledons</taxon>
        <taxon>Gunneridae</taxon>
        <taxon>Pentapetalae</taxon>
        <taxon>rosids</taxon>
        <taxon>fabids</taxon>
        <taxon>Rosales</taxon>
        <taxon>Cannabaceae</taxon>
        <taxon>Parasponia</taxon>
    </lineage>
</organism>
<accession>A0A2P5ANE9</accession>
<dbReference type="EMBL" id="JXTB01000510">
    <property type="protein sequence ID" value="PON37981.1"/>
    <property type="molecule type" value="Genomic_DNA"/>
</dbReference>
<name>A0A2P5ANE9_PARAD</name>